<protein>
    <recommendedName>
        <fullName evidence="1">GST N-terminal domain-containing protein</fullName>
    </recommendedName>
</protein>
<dbReference type="EMBL" id="SNZA01000006">
    <property type="protein sequence ID" value="TDR06353.1"/>
    <property type="molecule type" value="Genomic_DNA"/>
</dbReference>
<gene>
    <name evidence="2" type="ORF">C8D85_3285</name>
</gene>
<proteinExistence type="predicted"/>
<comment type="caution">
    <text evidence="2">The sequence shown here is derived from an EMBL/GenBank/DDBJ whole genome shotgun (WGS) entry which is preliminary data.</text>
</comment>
<evidence type="ECO:0000259" key="1">
    <source>
        <dbReference type="Pfam" id="PF13417"/>
    </source>
</evidence>
<evidence type="ECO:0000313" key="2">
    <source>
        <dbReference type="EMBL" id="TDR06353.1"/>
    </source>
</evidence>
<accession>A0A4R6X380</accession>
<dbReference type="Proteomes" id="UP000295729">
    <property type="component" value="Unassembled WGS sequence"/>
</dbReference>
<organism evidence="2 3">
    <name type="scientific">Marinomonas communis</name>
    <dbReference type="NCBI Taxonomy" id="28254"/>
    <lineage>
        <taxon>Bacteria</taxon>
        <taxon>Pseudomonadati</taxon>
        <taxon>Pseudomonadota</taxon>
        <taxon>Gammaproteobacteria</taxon>
        <taxon>Oceanospirillales</taxon>
        <taxon>Oceanospirillaceae</taxon>
        <taxon>Marinomonas</taxon>
    </lineage>
</organism>
<feature type="domain" description="GST N-terminal" evidence="1">
    <location>
        <begin position="9"/>
        <end position="89"/>
    </location>
</feature>
<dbReference type="InterPro" id="IPR004045">
    <property type="entry name" value="Glutathione_S-Trfase_N"/>
</dbReference>
<sequence>MNVFTPKLYLKSNCPFCFKVIMFLTETQQMDQVDIIRIEGNDESEMNLYRQQLAALTGAKASFPTAELTENEYVTDSDAIVAFFAERAGINTDQAEGYQFYLNGLFPTYIARFKELKALQAQLEA</sequence>
<dbReference type="RefSeq" id="WP_133564758.1">
    <property type="nucleotide sequence ID" value="NZ_SNZA01000006.1"/>
</dbReference>
<dbReference type="Pfam" id="PF13417">
    <property type="entry name" value="GST_N_3"/>
    <property type="match status" value="1"/>
</dbReference>
<dbReference type="PROSITE" id="PS00195">
    <property type="entry name" value="GLUTAREDOXIN_1"/>
    <property type="match status" value="1"/>
</dbReference>
<dbReference type="Gene3D" id="3.40.30.10">
    <property type="entry name" value="Glutaredoxin"/>
    <property type="match status" value="1"/>
</dbReference>
<dbReference type="SUPFAM" id="SSF52833">
    <property type="entry name" value="Thioredoxin-like"/>
    <property type="match status" value="1"/>
</dbReference>
<reference evidence="2 3" key="1">
    <citation type="submission" date="2019-03" db="EMBL/GenBank/DDBJ databases">
        <title>Genomic Encyclopedia of Type Strains, Phase IV (KMG-IV): sequencing the most valuable type-strain genomes for metagenomic binning, comparative biology and taxonomic classification.</title>
        <authorList>
            <person name="Goeker M."/>
        </authorList>
    </citation>
    <scope>NUCLEOTIDE SEQUENCE [LARGE SCALE GENOMIC DNA]</scope>
    <source>
        <strain evidence="2 3">DSM 5604</strain>
    </source>
</reference>
<name>A0A4R6X380_9GAMM</name>
<dbReference type="OrthoDB" id="8634103at2"/>
<dbReference type="InterPro" id="IPR011767">
    <property type="entry name" value="GLR_AS"/>
</dbReference>
<dbReference type="InterPro" id="IPR036249">
    <property type="entry name" value="Thioredoxin-like_sf"/>
</dbReference>
<dbReference type="AlphaFoldDB" id="A0A4R6X380"/>
<evidence type="ECO:0000313" key="3">
    <source>
        <dbReference type="Proteomes" id="UP000295729"/>
    </source>
</evidence>
<keyword evidence="3" id="KW-1185">Reference proteome</keyword>
<dbReference type="PROSITE" id="PS51354">
    <property type="entry name" value="GLUTAREDOXIN_2"/>
    <property type="match status" value="1"/>
</dbReference>